<evidence type="ECO:0000313" key="2">
    <source>
        <dbReference type="EMBL" id="CZR53759.1"/>
    </source>
</evidence>
<proteinExistence type="predicted"/>
<dbReference type="Pfam" id="PF14441">
    <property type="entry name" value="OTT_1508_deam"/>
    <property type="match status" value="1"/>
</dbReference>
<gene>
    <name evidence="2" type="ORF">PAC_03640</name>
</gene>
<reference evidence="2 3" key="1">
    <citation type="submission" date="2016-03" db="EMBL/GenBank/DDBJ databases">
        <authorList>
            <person name="Ploux O."/>
        </authorList>
    </citation>
    <scope>NUCLEOTIDE SEQUENCE [LARGE SCALE GENOMIC DNA]</scope>
    <source>
        <strain evidence="2 3">UAMH 11012</strain>
    </source>
</reference>
<evidence type="ECO:0000256" key="1">
    <source>
        <dbReference type="SAM" id="MobiDB-lite"/>
    </source>
</evidence>
<feature type="region of interest" description="Disordered" evidence="1">
    <location>
        <begin position="504"/>
        <end position="525"/>
    </location>
</feature>
<dbReference type="EMBL" id="FJOG01000004">
    <property type="protein sequence ID" value="CZR53759.1"/>
    <property type="molecule type" value="Genomic_DNA"/>
</dbReference>
<evidence type="ECO:0000313" key="3">
    <source>
        <dbReference type="Proteomes" id="UP000184330"/>
    </source>
</evidence>
<name>A0A1L7WLW5_9HELO</name>
<dbReference type="OrthoDB" id="4851849at2759"/>
<keyword evidence="3" id="KW-1185">Reference proteome</keyword>
<organism evidence="2 3">
    <name type="scientific">Phialocephala subalpina</name>
    <dbReference type="NCBI Taxonomy" id="576137"/>
    <lineage>
        <taxon>Eukaryota</taxon>
        <taxon>Fungi</taxon>
        <taxon>Dikarya</taxon>
        <taxon>Ascomycota</taxon>
        <taxon>Pezizomycotina</taxon>
        <taxon>Leotiomycetes</taxon>
        <taxon>Helotiales</taxon>
        <taxon>Mollisiaceae</taxon>
        <taxon>Phialocephala</taxon>
        <taxon>Phialocephala fortinii species complex</taxon>
    </lineage>
</organism>
<dbReference type="InterPro" id="IPR027796">
    <property type="entry name" value="OTT_1508_deam-like"/>
</dbReference>
<protein>
    <submittedName>
        <fullName evidence="2">Uncharacterized protein</fullName>
    </submittedName>
</protein>
<accession>A0A1L7WLW5</accession>
<dbReference type="Proteomes" id="UP000184330">
    <property type="component" value="Unassembled WGS sequence"/>
</dbReference>
<sequence>MTPSTPPSPAVTCAENIALLHLLHSVPDPPSRNPIDRLPIRQNGYTLSLLRERSLVGTLAFLSNLKDGPEHIPAVCVQEGPKSAFLSVLLAVNKARPGDGKGVLQNLKLGFERIFALLSRVSDDGTPVVEDQVFTAIISMCSVRILCRLRFISNSRNTPKQPIKELLQEAINSIRWLEKETVQDTGLLLLSRSFVGRAKEVIKLVDAWAKHRTPARLVELVEGVYRVWRVGELQDLLSTIPNRIMDPTSRKNLLNIISKVARYREAARFLYRTAKKIPLVRRMKIVLVGLPQSVFQKIPTNQCTPTLPSTVSRISTLHGQRWNVGQVCRLLNVSEVEANDRFAQQTRKTLKEAKIHAEIQLLFYCELEASKLPPRVVCSTKDACFLCNAFIRIYGKMHTPRCHGRLYPGWRLPFSLRPKEVEQRFNRELANYIRNSLTTLLSRQQKTIYPDPPESTLLTLPVSVSTLRSLALPEAVIKKEGEILQPQTPNPSETDKLPFILSNPKAFSEPSERTPSASPAARTGNVLIRPSNDVASQTLPSPQRLSSNSISVDNYTLLQGQILSKGVEVSHASPLYNAGHLEVQIEYSTRPNQITPNGHPRNLSYSIEWLAVGEAEIVLEQHASSIVSAESLEGEISHNLDDLNCFYITAQGSVLKIFLQPRNTGLGSAL</sequence>
<dbReference type="AlphaFoldDB" id="A0A1L7WLW5"/>